<dbReference type="RefSeq" id="WP_145202723.1">
    <property type="nucleotide sequence ID" value="NZ_CP036267.1"/>
</dbReference>
<dbReference type="InterPro" id="IPR036291">
    <property type="entry name" value="NAD(P)-bd_dom_sf"/>
</dbReference>
<gene>
    <name evidence="2" type="primary">aroE_1</name>
    <name evidence="2" type="ORF">Mal48_38340</name>
</gene>
<dbReference type="PANTHER" id="PTHR21089:SF1">
    <property type="entry name" value="BIFUNCTIONAL 3-DEHYDROQUINATE DEHYDRATASE_SHIKIMATE DEHYDROGENASE, CHLOROPLASTIC"/>
    <property type="match status" value="1"/>
</dbReference>
<protein>
    <submittedName>
        <fullName evidence="2">Shikimate dehydrogenase</fullName>
        <ecNumber evidence="2">1.1.1.25</ecNumber>
    </submittedName>
</protein>
<dbReference type="Proteomes" id="UP000315724">
    <property type="component" value="Chromosome"/>
</dbReference>
<dbReference type="EC" id="1.1.1.25" evidence="2"/>
<name>A0A517QSH9_9PLAN</name>
<dbReference type="Gene3D" id="3.40.50.10860">
    <property type="entry name" value="Leucine Dehydrogenase, chain A, domain 1"/>
    <property type="match status" value="1"/>
</dbReference>
<dbReference type="GO" id="GO:0050661">
    <property type="term" value="F:NADP binding"/>
    <property type="evidence" value="ECO:0007669"/>
    <property type="project" value="TreeGrafter"/>
</dbReference>
<dbReference type="GO" id="GO:0003855">
    <property type="term" value="F:3-dehydroquinate dehydratase activity"/>
    <property type="evidence" value="ECO:0007669"/>
    <property type="project" value="InterPro"/>
</dbReference>
<dbReference type="Gene3D" id="3.20.20.70">
    <property type="entry name" value="Aldolase class I"/>
    <property type="match status" value="1"/>
</dbReference>
<keyword evidence="3" id="KW-1185">Reference proteome</keyword>
<accession>A0A517QSH9</accession>
<dbReference type="PANTHER" id="PTHR21089">
    <property type="entry name" value="SHIKIMATE DEHYDROGENASE"/>
    <property type="match status" value="1"/>
</dbReference>
<dbReference type="GO" id="GO:0004764">
    <property type="term" value="F:shikimate 3-dehydrogenase (NADP+) activity"/>
    <property type="evidence" value="ECO:0007669"/>
    <property type="project" value="UniProtKB-EC"/>
</dbReference>
<dbReference type="InterPro" id="IPR001381">
    <property type="entry name" value="DHquinase_I"/>
</dbReference>
<dbReference type="Gene3D" id="3.40.50.720">
    <property type="entry name" value="NAD(P)-binding Rossmann-like Domain"/>
    <property type="match status" value="1"/>
</dbReference>
<proteinExistence type="predicted"/>
<dbReference type="Pfam" id="PF01487">
    <property type="entry name" value="DHquinase_I"/>
    <property type="match status" value="1"/>
</dbReference>
<dbReference type="InterPro" id="IPR046346">
    <property type="entry name" value="Aminoacid_DH-like_N_sf"/>
</dbReference>
<dbReference type="CDD" id="cd00502">
    <property type="entry name" value="DHQase_I"/>
    <property type="match status" value="1"/>
</dbReference>
<keyword evidence="1 2" id="KW-0560">Oxidoreductase</keyword>
<dbReference type="SUPFAM" id="SSF51735">
    <property type="entry name" value="NAD(P)-binding Rossmann-fold domains"/>
    <property type="match status" value="1"/>
</dbReference>
<sequence length="483" mass="53274">MICITVTPTSRTLAKVDMLNAARNGDIVELCLDHFSKEPDVKDLITCIDKPVIVSCRRQQDGGQWQGTEEERLLLLRQAIVAGPAYIELDLDIANDVPRFGETKRVISFTRLDRPETNIDRIFDEASSAKADVVKFTWPTPTLGAAWPLLAAVSQKRILPVVGMGLGRAELTFSLLGRKYGSPWIYAALERGMEAHEGQATVFELNETYYCNDINKKTAFVAVSGFGPAQTITTRILNAAFRELDLNVRCLPIEIEDVGELKKMLDILKIRAIIVGSKHGQALLNLADQVDQHDAESEYINLLLKRDSGWHGYNTLWRSGLQALEATLKDGKRSLDKLNILIVGNGGIANSMVYAMTQRKGLVSICGPDDKEATRTAAKHGCRFVPYHNLYETLADVLIVADPNIEIGSKTGQINPTVIQSNMTVLDLSDLPLETEMMSEARERGAQALNSAEIYTKQVSAQFKAITGKDLPAMAFAKGLLEE</sequence>
<dbReference type="InterPro" id="IPR013785">
    <property type="entry name" value="Aldolase_TIM"/>
</dbReference>
<organism evidence="2 3">
    <name type="scientific">Thalassoglobus polymorphus</name>
    <dbReference type="NCBI Taxonomy" id="2527994"/>
    <lineage>
        <taxon>Bacteria</taxon>
        <taxon>Pseudomonadati</taxon>
        <taxon>Planctomycetota</taxon>
        <taxon>Planctomycetia</taxon>
        <taxon>Planctomycetales</taxon>
        <taxon>Planctomycetaceae</taxon>
        <taxon>Thalassoglobus</taxon>
    </lineage>
</organism>
<dbReference type="AlphaFoldDB" id="A0A517QSH9"/>
<evidence type="ECO:0000313" key="3">
    <source>
        <dbReference type="Proteomes" id="UP000315724"/>
    </source>
</evidence>
<dbReference type="EMBL" id="CP036267">
    <property type="protein sequence ID" value="QDT34572.1"/>
    <property type="molecule type" value="Genomic_DNA"/>
</dbReference>
<evidence type="ECO:0000313" key="2">
    <source>
        <dbReference type="EMBL" id="QDT34572.1"/>
    </source>
</evidence>
<dbReference type="GO" id="GO:0019632">
    <property type="term" value="P:shikimate metabolic process"/>
    <property type="evidence" value="ECO:0007669"/>
    <property type="project" value="TreeGrafter"/>
</dbReference>
<reference evidence="2 3" key="1">
    <citation type="submission" date="2019-02" db="EMBL/GenBank/DDBJ databases">
        <title>Deep-cultivation of Planctomycetes and their phenomic and genomic characterization uncovers novel biology.</title>
        <authorList>
            <person name="Wiegand S."/>
            <person name="Jogler M."/>
            <person name="Boedeker C."/>
            <person name="Pinto D."/>
            <person name="Vollmers J."/>
            <person name="Rivas-Marin E."/>
            <person name="Kohn T."/>
            <person name="Peeters S.H."/>
            <person name="Heuer A."/>
            <person name="Rast P."/>
            <person name="Oberbeckmann S."/>
            <person name="Bunk B."/>
            <person name="Jeske O."/>
            <person name="Meyerdierks A."/>
            <person name="Storesund J.E."/>
            <person name="Kallscheuer N."/>
            <person name="Luecker S."/>
            <person name="Lage O.M."/>
            <person name="Pohl T."/>
            <person name="Merkel B.J."/>
            <person name="Hornburger P."/>
            <person name="Mueller R.-W."/>
            <person name="Bruemmer F."/>
            <person name="Labrenz M."/>
            <person name="Spormann A.M."/>
            <person name="Op den Camp H."/>
            <person name="Overmann J."/>
            <person name="Amann R."/>
            <person name="Jetten M.S.M."/>
            <person name="Mascher T."/>
            <person name="Medema M.H."/>
            <person name="Devos D.P."/>
            <person name="Kaster A.-K."/>
            <person name="Ovreas L."/>
            <person name="Rohde M."/>
            <person name="Galperin M.Y."/>
            <person name="Jogler C."/>
        </authorList>
    </citation>
    <scope>NUCLEOTIDE SEQUENCE [LARGE SCALE GENOMIC DNA]</scope>
    <source>
        <strain evidence="2 3">Mal48</strain>
    </source>
</reference>
<dbReference type="SUPFAM" id="SSF51569">
    <property type="entry name" value="Aldolase"/>
    <property type="match status" value="1"/>
</dbReference>
<dbReference type="KEGG" id="tpol:Mal48_38340"/>
<evidence type="ECO:0000256" key="1">
    <source>
        <dbReference type="ARBA" id="ARBA00023002"/>
    </source>
</evidence>
<dbReference type="GO" id="GO:0005829">
    <property type="term" value="C:cytosol"/>
    <property type="evidence" value="ECO:0007669"/>
    <property type="project" value="TreeGrafter"/>
</dbReference>
<dbReference type="GO" id="GO:0009423">
    <property type="term" value="P:chorismate biosynthetic process"/>
    <property type="evidence" value="ECO:0007669"/>
    <property type="project" value="TreeGrafter"/>
</dbReference>
<dbReference type="SUPFAM" id="SSF53223">
    <property type="entry name" value="Aminoacid dehydrogenase-like, N-terminal domain"/>
    <property type="match status" value="1"/>
</dbReference>
<dbReference type="InterPro" id="IPR022893">
    <property type="entry name" value="Shikimate_DH_fam"/>
</dbReference>
<dbReference type="OrthoDB" id="9792692at2"/>